<sequence length="193" mass="21581">MQFDTAILKDFFKPSFTKKNALTHCAIRRALINTGAVPTENRVVADGRYRASHAPPPRRLTPRPARDGYTRSGGKPRGRGSSRAGVVEGGGRTLKANRCPARVPSPPRGFCNKLIREHAESSRFTIVQARFCKRRCIGVRGNHKRRSHRGRTLHVTFAERQSNRVAGDMQRPPTKARNCAGRGRYERRVIATA</sequence>
<keyword evidence="3" id="KW-1185">Reference proteome</keyword>
<evidence type="ECO:0000256" key="1">
    <source>
        <dbReference type="SAM" id="MobiDB-lite"/>
    </source>
</evidence>
<accession>A0A4C2A656</accession>
<proteinExistence type="predicted"/>
<organism evidence="2 3">
    <name type="scientific">Eumeta variegata</name>
    <name type="common">Bagworm moth</name>
    <name type="synonym">Eumeta japonica</name>
    <dbReference type="NCBI Taxonomy" id="151549"/>
    <lineage>
        <taxon>Eukaryota</taxon>
        <taxon>Metazoa</taxon>
        <taxon>Ecdysozoa</taxon>
        <taxon>Arthropoda</taxon>
        <taxon>Hexapoda</taxon>
        <taxon>Insecta</taxon>
        <taxon>Pterygota</taxon>
        <taxon>Neoptera</taxon>
        <taxon>Endopterygota</taxon>
        <taxon>Lepidoptera</taxon>
        <taxon>Glossata</taxon>
        <taxon>Ditrysia</taxon>
        <taxon>Tineoidea</taxon>
        <taxon>Psychidae</taxon>
        <taxon>Oiketicinae</taxon>
        <taxon>Eumeta</taxon>
    </lineage>
</organism>
<name>A0A4C2A656_EUMVA</name>
<comment type="caution">
    <text evidence="2">The sequence shown here is derived from an EMBL/GenBank/DDBJ whole genome shotgun (WGS) entry which is preliminary data.</text>
</comment>
<dbReference type="AlphaFoldDB" id="A0A4C2A656"/>
<feature type="region of interest" description="Disordered" evidence="1">
    <location>
        <begin position="44"/>
        <end position="89"/>
    </location>
</feature>
<dbReference type="EMBL" id="BGZK01002531">
    <property type="protein sequence ID" value="GBP94664.1"/>
    <property type="molecule type" value="Genomic_DNA"/>
</dbReference>
<gene>
    <name evidence="2" type="ORF">EVAR_66348_1</name>
</gene>
<protein>
    <submittedName>
        <fullName evidence="2">Uncharacterized protein</fullName>
    </submittedName>
</protein>
<dbReference type="Proteomes" id="UP000299102">
    <property type="component" value="Unassembled WGS sequence"/>
</dbReference>
<evidence type="ECO:0000313" key="2">
    <source>
        <dbReference type="EMBL" id="GBP94664.1"/>
    </source>
</evidence>
<evidence type="ECO:0000313" key="3">
    <source>
        <dbReference type="Proteomes" id="UP000299102"/>
    </source>
</evidence>
<reference evidence="2 3" key="1">
    <citation type="journal article" date="2019" name="Commun. Biol.">
        <title>The bagworm genome reveals a unique fibroin gene that provides high tensile strength.</title>
        <authorList>
            <person name="Kono N."/>
            <person name="Nakamura H."/>
            <person name="Ohtoshi R."/>
            <person name="Tomita M."/>
            <person name="Numata K."/>
            <person name="Arakawa K."/>
        </authorList>
    </citation>
    <scope>NUCLEOTIDE SEQUENCE [LARGE SCALE GENOMIC DNA]</scope>
</reference>